<organism evidence="1 2">
    <name type="scientific">Stylosanthes scabra</name>
    <dbReference type="NCBI Taxonomy" id="79078"/>
    <lineage>
        <taxon>Eukaryota</taxon>
        <taxon>Viridiplantae</taxon>
        <taxon>Streptophyta</taxon>
        <taxon>Embryophyta</taxon>
        <taxon>Tracheophyta</taxon>
        <taxon>Spermatophyta</taxon>
        <taxon>Magnoliopsida</taxon>
        <taxon>eudicotyledons</taxon>
        <taxon>Gunneridae</taxon>
        <taxon>Pentapetalae</taxon>
        <taxon>rosids</taxon>
        <taxon>fabids</taxon>
        <taxon>Fabales</taxon>
        <taxon>Fabaceae</taxon>
        <taxon>Papilionoideae</taxon>
        <taxon>50 kb inversion clade</taxon>
        <taxon>dalbergioids sensu lato</taxon>
        <taxon>Dalbergieae</taxon>
        <taxon>Pterocarpus clade</taxon>
        <taxon>Stylosanthes</taxon>
    </lineage>
</organism>
<dbReference type="EMBL" id="JASCZI010273307">
    <property type="protein sequence ID" value="MED6224614.1"/>
    <property type="molecule type" value="Genomic_DNA"/>
</dbReference>
<evidence type="ECO:0000313" key="2">
    <source>
        <dbReference type="Proteomes" id="UP001341840"/>
    </source>
</evidence>
<sequence>MLNGHDSVIDDIINCSFNGYNEMVGADLMQSRMIDVVAKRAFEEPDATTFKCDELGYDPMILEAHLGIKEKVGPMLSLGLNNPGPTKCVDYGSGSSNTCPYPPGFGPCALSGHLHRTEGRVADSHVCVRETPLEASVRKAAQPSVDEVPAKNGVFLCSPTIDSEFVSSDTLYCINWDRIEGTIQSSDEIATRVIGGDEDGSTIQRTIGAGNGEEEASDETLYRINPDVVGCNLADDGMLLEDDDAGGDVNEENKTGAGDHKVTIASLYNDIDELNEFSSEAEDHSEEMSDEDNSREVAATKEVWGKSGISFDSSNEEEVVARLSNRKIAGKKRSKKHRQTRIGPCIQGRTLATRLLRFTCNAEEPNKFTSKYGGDVKNPVYLKKSM</sequence>
<accession>A0ABU6ZRK0</accession>
<comment type="caution">
    <text evidence="1">The sequence shown here is derived from an EMBL/GenBank/DDBJ whole genome shotgun (WGS) entry which is preliminary data.</text>
</comment>
<proteinExistence type="predicted"/>
<evidence type="ECO:0000313" key="1">
    <source>
        <dbReference type="EMBL" id="MED6224614.1"/>
    </source>
</evidence>
<gene>
    <name evidence="1" type="ORF">PIB30_085839</name>
</gene>
<reference evidence="1 2" key="1">
    <citation type="journal article" date="2023" name="Plants (Basel)">
        <title>Bridging the Gap: Combining Genomics and Transcriptomics Approaches to Understand Stylosanthes scabra, an Orphan Legume from the Brazilian Caatinga.</title>
        <authorList>
            <person name="Ferreira-Neto J.R.C."/>
            <person name="da Silva M.D."/>
            <person name="Binneck E."/>
            <person name="de Melo N.F."/>
            <person name="da Silva R.H."/>
            <person name="de Melo A.L.T.M."/>
            <person name="Pandolfi V."/>
            <person name="Bustamante F.O."/>
            <person name="Brasileiro-Vidal A.C."/>
            <person name="Benko-Iseppon A.M."/>
        </authorList>
    </citation>
    <scope>NUCLEOTIDE SEQUENCE [LARGE SCALE GENOMIC DNA]</scope>
    <source>
        <tissue evidence="1">Leaves</tissue>
    </source>
</reference>
<protein>
    <submittedName>
        <fullName evidence="1">Uncharacterized protein</fullName>
    </submittedName>
</protein>
<name>A0ABU6ZRK0_9FABA</name>
<keyword evidence="2" id="KW-1185">Reference proteome</keyword>
<dbReference type="Proteomes" id="UP001341840">
    <property type="component" value="Unassembled WGS sequence"/>
</dbReference>